<feature type="region of interest" description="Disordered" evidence="4">
    <location>
        <begin position="90"/>
        <end position="134"/>
    </location>
</feature>
<dbReference type="Gene3D" id="2.40.170.20">
    <property type="entry name" value="TonB-dependent receptor, beta-barrel domain"/>
    <property type="match status" value="1"/>
</dbReference>
<dbReference type="Proteomes" id="UP001241110">
    <property type="component" value="Unassembled WGS sequence"/>
</dbReference>
<proteinExistence type="predicted"/>
<dbReference type="EMBL" id="JASJOS010000015">
    <property type="protein sequence ID" value="MDJ1484622.1"/>
    <property type="molecule type" value="Genomic_DNA"/>
</dbReference>
<keyword evidence="6" id="KW-0645">Protease</keyword>
<evidence type="ECO:0000256" key="3">
    <source>
        <dbReference type="ARBA" id="ARBA00023237"/>
    </source>
</evidence>
<dbReference type="RefSeq" id="WP_313986194.1">
    <property type="nucleotide sequence ID" value="NZ_JASJOS010000015.1"/>
</dbReference>
<keyword evidence="3" id="KW-0998">Cell outer membrane</keyword>
<reference evidence="6" key="1">
    <citation type="submission" date="2023-05" db="EMBL/GenBank/DDBJ databases">
        <authorList>
            <person name="Zhang X."/>
        </authorList>
    </citation>
    <scope>NUCLEOTIDE SEQUENCE</scope>
    <source>
        <strain evidence="6">YF14B1</strain>
    </source>
</reference>
<evidence type="ECO:0000256" key="5">
    <source>
        <dbReference type="SAM" id="SignalP"/>
    </source>
</evidence>
<evidence type="ECO:0000256" key="2">
    <source>
        <dbReference type="ARBA" id="ARBA00023136"/>
    </source>
</evidence>
<name>A0AAE3UAE5_9BACT</name>
<feature type="chain" id="PRO_5042295242" evidence="5">
    <location>
        <begin position="22"/>
        <end position="986"/>
    </location>
</feature>
<keyword evidence="6" id="KW-0378">Hydrolase</keyword>
<keyword evidence="5" id="KW-0732">Signal</keyword>
<keyword evidence="6" id="KW-0121">Carboxypeptidase</keyword>
<evidence type="ECO:0000313" key="6">
    <source>
        <dbReference type="EMBL" id="MDJ1484622.1"/>
    </source>
</evidence>
<dbReference type="GO" id="GO:0009279">
    <property type="term" value="C:cell outer membrane"/>
    <property type="evidence" value="ECO:0007669"/>
    <property type="project" value="UniProtKB-SubCell"/>
</dbReference>
<dbReference type="InterPro" id="IPR036942">
    <property type="entry name" value="Beta-barrel_TonB_sf"/>
</dbReference>
<dbReference type="SUPFAM" id="SSF49464">
    <property type="entry name" value="Carboxypeptidase regulatory domain-like"/>
    <property type="match status" value="1"/>
</dbReference>
<evidence type="ECO:0000256" key="4">
    <source>
        <dbReference type="SAM" id="MobiDB-lite"/>
    </source>
</evidence>
<sequence>MKHFLFTLFFLTSLIPAFTQAQDRVISGRLKDTNGEPLPGVSISVKGTDRGTTTNAEGYYRITAPLGATLVISFIGFTTREVQVTEKNSTALGSVDSSESDPVQIPSSQMVQKEAQQSTQPPTQPTPEKTGVATLTDDSPRYTIQSYTTFPNQNPLTNTYTLRYVKGWLARLQYGSKARNGIFVADTRPYIQAPVQLIFSSSFALDQINQLPDLQSQYAQGRPVNGTETWQGSETGEIFSWGPKINNLEFDGQPYAYDPNGALTTRGNGNGNRAKAYNPYQFFRNGMTTNHTLTLKTTLWKTDLKTGFTYHTQQGVVPNAHTNESQWNLNLKRLIMPALRAEYSLFYTSINQTLPNQNGNWAHILSSVMQTAPTFDNAGGLSRREALRNEDAYLLSDNQFRTYSAGNTDNPYALVNLLPDNQNIRNLFTNLSLNYDQNNFQVLLKGSLEHKNQNRVFGIVPGMTTYPEGRLTIREYKLSNYQFTAKPSFDTYLNSSSTIYLETSVSYTFAHQQEQLNRKDGFGFASTDSFDIRNADSLAIRKFTPLRQKHEIAESIRLKYRDLVLLNLTNQHYFSSTYTKGKFWLPTIGLGFTFSELFSYSSFLNFAKVYANYSQNIQEAPLIYNQWQYNSTQYAASNFAQYQETQEIVYTRQLQPEKTTKKELGLDMNIIQNRLHVSASYFQNLTQQALVPVFSENGFQLQNLADIENKGYEWSVSYQHHTGAVRFMSRVSFSKVKPVVTKLYNNETRIPIAGFSDVSTNLVAGQPYGVLMGSRWKTNENGQTIIGTDGYPVVDDQPQIIGNPNPRWTASTEHTIWWKGWSCNILFDFRQGGDIWNGTQASLNYLGMSRITEQQRTTQNYIFEGVQENGKPNGIMVDFANSAHGLQGNRWVRYGQSGVGAESIQKSSWIRLQEVKLSYKFPSYRQHFLPKCDIQVSLSGRNLWLSTPYKGVDPAGTLFGYNTATGLDLFNAPSLRSYGASVQITI</sequence>
<dbReference type="Pfam" id="PF13715">
    <property type="entry name" value="CarbopepD_reg_2"/>
    <property type="match status" value="1"/>
</dbReference>
<dbReference type="AlphaFoldDB" id="A0AAE3UAE5"/>
<keyword evidence="2" id="KW-0472">Membrane</keyword>
<dbReference type="InterPro" id="IPR008969">
    <property type="entry name" value="CarboxyPept-like_regulatory"/>
</dbReference>
<comment type="caution">
    <text evidence="6">The sequence shown here is derived from an EMBL/GenBank/DDBJ whole genome shotgun (WGS) entry which is preliminary data.</text>
</comment>
<comment type="subcellular location">
    <subcellularLocation>
        <location evidence="1">Cell outer membrane</location>
    </subcellularLocation>
</comment>
<feature type="signal peptide" evidence="5">
    <location>
        <begin position="1"/>
        <end position="21"/>
    </location>
</feature>
<accession>A0AAE3UAE5</accession>
<evidence type="ECO:0000313" key="7">
    <source>
        <dbReference type="Proteomes" id="UP001241110"/>
    </source>
</evidence>
<dbReference type="Gene3D" id="2.60.40.1120">
    <property type="entry name" value="Carboxypeptidase-like, regulatory domain"/>
    <property type="match status" value="1"/>
</dbReference>
<evidence type="ECO:0000256" key="1">
    <source>
        <dbReference type="ARBA" id="ARBA00004442"/>
    </source>
</evidence>
<organism evidence="6 7">
    <name type="scientific">Xanthocytophaga flava</name>
    <dbReference type="NCBI Taxonomy" id="3048013"/>
    <lineage>
        <taxon>Bacteria</taxon>
        <taxon>Pseudomonadati</taxon>
        <taxon>Bacteroidota</taxon>
        <taxon>Cytophagia</taxon>
        <taxon>Cytophagales</taxon>
        <taxon>Rhodocytophagaceae</taxon>
        <taxon>Xanthocytophaga</taxon>
    </lineage>
</organism>
<dbReference type="GO" id="GO:0004180">
    <property type="term" value="F:carboxypeptidase activity"/>
    <property type="evidence" value="ECO:0007669"/>
    <property type="project" value="UniProtKB-KW"/>
</dbReference>
<protein>
    <submittedName>
        <fullName evidence="6">Carboxypeptidase-like regulatory domain-containing protein</fullName>
    </submittedName>
</protein>
<dbReference type="SUPFAM" id="SSF56935">
    <property type="entry name" value="Porins"/>
    <property type="match status" value="1"/>
</dbReference>
<gene>
    <name evidence="6" type="ORF">QNI16_29255</name>
</gene>
<feature type="compositionally biased region" description="Polar residues" evidence="4">
    <location>
        <begin position="90"/>
        <end position="115"/>
    </location>
</feature>